<dbReference type="Gene3D" id="3.40.630.30">
    <property type="match status" value="1"/>
</dbReference>
<evidence type="ECO:0000259" key="3">
    <source>
        <dbReference type="PROSITE" id="PS51186"/>
    </source>
</evidence>
<keyword evidence="5" id="KW-1185">Reference proteome</keyword>
<dbReference type="SUPFAM" id="SSF55729">
    <property type="entry name" value="Acyl-CoA N-acyltransferases (Nat)"/>
    <property type="match status" value="1"/>
</dbReference>
<reference evidence="4 5" key="1">
    <citation type="submission" date="2020-07" db="EMBL/GenBank/DDBJ databases">
        <title>Halophilic bacteria isolated from french cheeses.</title>
        <authorList>
            <person name="Kothe C.I."/>
            <person name="Farah-Kraiem B."/>
            <person name="Renault P."/>
            <person name="Dridi B."/>
        </authorList>
    </citation>
    <scope>NUCLEOTIDE SEQUENCE [LARGE SCALE GENOMIC DNA]</scope>
    <source>
        <strain evidence="4 5">FME20</strain>
    </source>
</reference>
<sequence length="174" mass="20193">MDLTIRQATVEDADGLVDIGRQTYIETFADFYPQTVMSKYLDKAFSVSQLENELKHTQSQFWLLEVEGLCAGYLKVNWGNAQTEMQEESGLEIERIYLARKFKGAGFGKRLFEKAREIAKALDRTYLWLGVWENNQQAIMFYQSRGFVVIGSHNFQMGDICDTDYIMKLELTRQ</sequence>
<proteinExistence type="predicted"/>
<evidence type="ECO:0000256" key="2">
    <source>
        <dbReference type="ARBA" id="ARBA00023315"/>
    </source>
</evidence>
<dbReference type="PROSITE" id="PS51186">
    <property type="entry name" value="GNAT"/>
    <property type="match status" value="1"/>
</dbReference>
<dbReference type="Proteomes" id="UP001645038">
    <property type="component" value="Unassembled WGS sequence"/>
</dbReference>
<gene>
    <name evidence="4" type="ORF">EI547_09050</name>
</gene>
<evidence type="ECO:0000256" key="1">
    <source>
        <dbReference type="ARBA" id="ARBA00022679"/>
    </source>
</evidence>
<dbReference type="CDD" id="cd04301">
    <property type="entry name" value="NAT_SF"/>
    <property type="match status" value="1"/>
</dbReference>
<dbReference type="InterPro" id="IPR050832">
    <property type="entry name" value="Bact_Acetyltransf"/>
</dbReference>
<feature type="domain" description="N-acetyltransferase" evidence="3">
    <location>
        <begin position="3"/>
        <end position="172"/>
    </location>
</feature>
<evidence type="ECO:0000313" key="4">
    <source>
        <dbReference type="EMBL" id="MBE0463603.1"/>
    </source>
</evidence>
<organism evidence="4 5">
    <name type="scientific">Halomonas colorata</name>
    <dbReference type="NCBI Taxonomy" id="2742615"/>
    <lineage>
        <taxon>Bacteria</taxon>
        <taxon>Pseudomonadati</taxon>
        <taxon>Pseudomonadota</taxon>
        <taxon>Gammaproteobacteria</taxon>
        <taxon>Oceanospirillales</taxon>
        <taxon>Halomonadaceae</taxon>
        <taxon>Halomonas</taxon>
    </lineage>
</organism>
<dbReference type="EMBL" id="RRZB01000018">
    <property type="protein sequence ID" value="MBE0463603.1"/>
    <property type="molecule type" value="Genomic_DNA"/>
</dbReference>
<comment type="caution">
    <text evidence="4">The sequence shown here is derived from an EMBL/GenBank/DDBJ whole genome shotgun (WGS) entry which is preliminary data.</text>
</comment>
<name>A0ABR9FY76_9GAMM</name>
<accession>A0ABR9FY76</accession>
<dbReference type="RefSeq" id="WP_192538108.1">
    <property type="nucleotide sequence ID" value="NZ_JABUZA010000003.1"/>
</dbReference>
<dbReference type="PANTHER" id="PTHR43877">
    <property type="entry name" value="AMINOALKYLPHOSPHONATE N-ACETYLTRANSFERASE-RELATED-RELATED"/>
    <property type="match status" value="1"/>
</dbReference>
<dbReference type="InterPro" id="IPR016181">
    <property type="entry name" value="Acyl_CoA_acyltransferase"/>
</dbReference>
<dbReference type="Pfam" id="PF00583">
    <property type="entry name" value="Acetyltransf_1"/>
    <property type="match status" value="1"/>
</dbReference>
<dbReference type="InterPro" id="IPR000182">
    <property type="entry name" value="GNAT_dom"/>
</dbReference>
<evidence type="ECO:0000313" key="5">
    <source>
        <dbReference type="Proteomes" id="UP001645038"/>
    </source>
</evidence>
<keyword evidence="1" id="KW-0808">Transferase</keyword>
<keyword evidence="2" id="KW-0012">Acyltransferase</keyword>
<protein>
    <submittedName>
        <fullName evidence="4">GNAT family N-acetyltransferase</fullName>
    </submittedName>
</protein>